<dbReference type="InterPro" id="IPR016161">
    <property type="entry name" value="Ald_DH/histidinol_DH"/>
</dbReference>
<dbReference type="Gene3D" id="3.40.605.10">
    <property type="entry name" value="Aldehyde Dehydrogenase, Chain A, domain 1"/>
    <property type="match status" value="1"/>
</dbReference>
<dbReference type="SUPFAM" id="SSF53720">
    <property type="entry name" value="ALDH-like"/>
    <property type="match status" value="1"/>
</dbReference>
<dbReference type="InterPro" id="IPR015590">
    <property type="entry name" value="Aldehyde_DH_dom"/>
</dbReference>
<name>A0A382PMD2_9ZZZZ</name>
<reference evidence="2" key="1">
    <citation type="submission" date="2018-05" db="EMBL/GenBank/DDBJ databases">
        <authorList>
            <person name="Lanie J.A."/>
            <person name="Ng W.-L."/>
            <person name="Kazmierczak K.M."/>
            <person name="Andrzejewski T.M."/>
            <person name="Davidsen T.M."/>
            <person name="Wayne K.J."/>
            <person name="Tettelin H."/>
            <person name="Glass J.I."/>
            <person name="Rusch D."/>
            <person name="Podicherti R."/>
            <person name="Tsui H.-C.T."/>
            <person name="Winkler M.E."/>
        </authorList>
    </citation>
    <scope>NUCLEOTIDE SEQUENCE</scope>
</reference>
<evidence type="ECO:0000313" key="2">
    <source>
        <dbReference type="EMBL" id="SVC73152.1"/>
    </source>
</evidence>
<proteinExistence type="predicted"/>
<dbReference type="Pfam" id="PF00171">
    <property type="entry name" value="Aldedh"/>
    <property type="match status" value="1"/>
</dbReference>
<protein>
    <recommendedName>
        <fullName evidence="1">Aldehyde dehydrogenase domain-containing protein</fullName>
    </recommendedName>
</protein>
<dbReference type="GO" id="GO:0016491">
    <property type="term" value="F:oxidoreductase activity"/>
    <property type="evidence" value="ECO:0007669"/>
    <property type="project" value="InterPro"/>
</dbReference>
<feature type="non-terminal residue" evidence="2">
    <location>
        <position position="76"/>
    </location>
</feature>
<dbReference type="InterPro" id="IPR016162">
    <property type="entry name" value="Ald_DH_N"/>
</dbReference>
<feature type="non-terminal residue" evidence="2">
    <location>
        <position position="1"/>
    </location>
</feature>
<feature type="domain" description="Aldehyde dehydrogenase" evidence="1">
    <location>
        <begin position="3"/>
        <end position="66"/>
    </location>
</feature>
<organism evidence="2">
    <name type="scientific">marine metagenome</name>
    <dbReference type="NCBI Taxonomy" id="408172"/>
    <lineage>
        <taxon>unclassified sequences</taxon>
        <taxon>metagenomes</taxon>
        <taxon>ecological metagenomes</taxon>
    </lineage>
</organism>
<gene>
    <name evidence="2" type="ORF">METZ01_LOCUS326006</name>
</gene>
<dbReference type="AlphaFoldDB" id="A0A382PMD2"/>
<sequence length="76" mass="8758">VHKKWKQTSISKRIGIIENAMDYFRKNQESIAQNITMQMGKPIKEARNEVRGMIHRSETLCGLAEDALSDIFLPKL</sequence>
<dbReference type="EMBL" id="UINC01107629">
    <property type="protein sequence ID" value="SVC73152.1"/>
    <property type="molecule type" value="Genomic_DNA"/>
</dbReference>
<accession>A0A382PMD2</accession>
<evidence type="ECO:0000259" key="1">
    <source>
        <dbReference type="Pfam" id="PF00171"/>
    </source>
</evidence>